<protein>
    <recommendedName>
        <fullName evidence="1">Putative Se/S carrier protein-like domain-containing protein</fullName>
    </recommendedName>
</protein>
<sequence length="83" mass="9735">MEKVEYYILFPNYTEGMKLESLLKQEGIKYVVSPTPRKLASCCGISIKYYKDNEDKIKEIVKQNNIDVTGFFPLKKEIKNFYA</sequence>
<dbReference type="Proteomes" id="UP001224418">
    <property type="component" value="Unassembled WGS sequence"/>
</dbReference>
<feature type="domain" description="Putative Se/S carrier protein-like" evidence="1">
    <location>
        <begin position="5"/>
        <end position="72"/>
    </location>
</feature>
<gene>
    <name evidence="2" type="ORF">QOZ93_002555</name>
</gene>
<organism evidence="2 3">
    <name type="scientific">Hathewaya limosa</name>
    <name type="common">Clostridium limosum</name>
    <dbReference type="NCBI Taxonomy" id="1536"/>
    <lineage>
        <taxon>Bacteria</taxon>
        <taxon>Bacillati</taxon>
        <taxon>Bacillota</taxon>
        <taxon>Clostridia</taxon>
        <taxon>Eubacteriales</taxon>
        <taxon>Clostridiaceae</taxon>
        <taxon>Hathewaya</taxon>
    </lineage>
</organism>
<evidence type="ECO:0000259" key="1">
    <source>
        <dbReference type="Pfam" id="PF11823"/>
    </source>
</evidence>
<dbReference type="EMBL" id="JAUSWN010000029">
    <property type="protein sequence ID" value="MDQ0480805.1"/>
    <property type="molecule type" value="Genomic_DNA"/>
</dbReference>
<dbReference type="Pfam" id="PF11823">
    <property type="entry name" value="Se_S_carrier"/>
    <property type="match status" value="1"/>
</dbReference>
<proteinExistence type="predicted"/>
<accession>A0ABU0JWH1</accession>
<reference evidence="2 3" key="1">
    <citation type="submission" date="2023-07" db="EMBL/GenBank/DDBJ databases">
        <title>Genomic Encyclopedia of Type Strains, Phase IV (KMG-IV): sequencing the most valuable type-strain genomes for metagenomic binning, comparative biology and taxonomic classification.</title>
        <authorList>
            <person name="Goeker M."/>
        </authorList>
    </citation>
    <scope>NUCLEOTIDE SEQUENCE [LARGE SCALE GENOMIC DNA]</scope>
    <source>
        <strain evidence="2 3">DSM 1400</strain>
    </source>
</reference>
<dbReference type="RefSeq" id="WP_111944328.1">
    <property type="nucleotide sequence ID" value="NZ_BAAACJ010000051.1"/>
</dbReference>
<keyword evidence="3" id="KW-1185">Reference proteome</keyword>
<dbReference type="InterPro" id="IPR021778">
    <property type="entry name" value="Se/S_carrier-like"/>
</dbReference>
<comment type="caution">
    <text evidence="2">The sequence shown here is derived from an EMBL/GenBank/DDBJ whole genome shotgun (WGS) entry which is preliminary data.</text>
</comment>
<name>A0ABU0JWH1_HATLI</name>
<evidence type="ECO:0000313" key="3">
    <source>
        <dbReference type="Proteomes" id="UP001224418"/>
    </source>
</evidence>
<evidence type="ECO:0000313" key="2">
    <source>
        <dbReference type="EMBL" id="MDQ0480805.1"/>
    </source>
</evidence>